<dbReference type="Proteomes" id="UP000279275">
    <property type="component" value="Unassembled WGS sequence"/>
</dbReference>
<dbReference type="SUPFAM" id="SSF55961">
    <property type="entry name" value="Bet v1-like"/>
    <property type="match status" value="1"/>
</dbReference>
<name>A0A3M2L396_9NOCA</name>
<dbReference type="InterPro" id="IPR023393">
    <property type="entry name" value="START-like_dom_sf"/>
</dbReference>
<proteinExistence type="predicted"/>
<comment type="caution">
    <text evidence="1">The sequence shown here is derived from an EMBL/GenBank/DDBJ whole genome shotgun (WGS) entry which is preliminary data.</text>
</comment>
<organism evidence="1 2">
    <name type="scientific">Nocardia stercoris</name>
    <dbReference type="NCBI Taxonomy" id="2483361"/>
    <lineage>
        <taxon>Bacteria</taxon>
        <taxon>Bacillati</taxon>
        <taxon>Actinomycetota</taxon>
        <taxon>Actinomycetes</taxon>
        <taxon>Mycobacteriales</taxon>
        <taxon>Nocardiaceae</taxon>
        <taxon>Nocardia</taxon>
    </lineage>
</organism>
<keyword evidence="2" id="KW-1185">Reference proteome</keyword>
<dbReference type="AlphaFoldDB" id="A0A3M2L396"/>
<dbReference type="InterPro" id="IPR019587">
    <property type="entry name" value="Polyketide_cyclase/dehydratase"/>
</dbReference>
<dbReference type="Gene3D" id="3.30.530.20">
    <property type="match status" value="1"/>
</dbReference>
<gene>
    <name evidence="1" type="ORF">EBN03_14285</name>
</gene>
<protein>
    <recommendedName>
        <fullName evidence="3">SRPBCC family protein</fullName>
    </recommendedName>
</protein>
<dbReference type="OrthoDB" id="4545830at2"/>
<evidence type="ECO:0000313" key="2">
    <source>
        <dbReference type="Proteomes" id="UP000279275"/>
    </source>
</evidence>
<dbReference type="RefSeq" id="WP_122188513.1">
    <property type="nucleotide sequence ID" value="NZ_RFFH01000005.1"/>
</dbReference>
<accession>A0A3M2L396</accession>
<evidence type="ECO:0008006" key="3">
    <source>
        <dbReference type="Google" id="ProtNLM"/>
    </source>
</evidence>
<reference evidence="1 2" key="1">
    <citation type="submission" date="2018-10" db="EMBL/GenBank/DDBJ databases">
        <title>Isolation from cow dung.</title>
        <authorList>
            <person name="Ling L."/>
        </authorList>
    </citation>
    <scope>NUCLEOTIDE SEQUENCE [LARGE SCALE GENOMIC DNA]</scope>
    <source>
        <strain evidence="1 2">NEAU-LL90</strain>
    </source>
</reference>
<evidence type="ECO:0000313" key="1">
    <source>
        <dbReference type="EMBL" id="RMI32172.1"/>
    </source>
</evidence>
<dbReference type="EMBL" id="RFFH01000005">
    <property type="protein sequence ID" value="RMI32172.1"/>
    <property type="molecule type" value="Genomic_DNA"/>
</dbReference>
<sequence length="142" mass="15305">MPEATHSVIVERPVHDVFEYFANPTNSAAWRPGVQEITGPTTPAVGEIYRQTVTGPGGRGVSADVVVTDLVPDRQVVLQGVSGPLRPLVEYSFAPAGTGTIVTFSLSAHLTGLKRLIMGRAVQKTMDAEVQRLERAKQLLEQ</sequence>
<dbReference type="Pfam" id="PF10604">
    <property type="entry name" value="Polyketide_cyc2"/>
    <property type="match status" value="1"/>
</dbReference>